<dbReference type="Pfam" id="PF04864">
    <property type="entry name" value="Alliinase_C"/>
    <property type="match status" value="1"/>
</dbReference>
<evidence type="ECO:0000313" key="8">
    <source>
        <dbReference type="Proteomes" id="UP000243459"/>
    </source>
</evidence>
<dbReference type="InterPro" id="IPR006948">
    <property type="entry name" value="Alliinase_C"/>
</dbReference>
<comment type="cofactor">
    <cofactor evidence="1">
        <name>pyridoxal 5'-phosphate</name>
        <dbReference type="ChEBI" id="CHEBI:597326"/>
    </cofactor>
</comment>
<evidence type="ECO:0000256" key="4">
    <source>
        <dbReference type="ARBA" id="ARBA00022927"/>
    </source>
</evidence>
<dbReference type="Pfam" id="PF01217">
    <property type="entry name" value="Clat_adaptor_s"/>
    <property type="match status" value="1"/>
</dbReference>
<dbReference type="InterPro" id="IPR011012">
    <property type="entry name" value="Longin-like_dom_sf"/>
</dbReference>
<reference evidence="8" key="1">
    <citation type="journal article" date="2017" name="Nat. Commun.">
        <title>The asparagus genome sheds light on the origin and evolution of a young Y chromosome.</title>
        <authorList>
            <person name="Harkess A."/>
            <person name="Zhou J."/>
            <person name="Xu C."/>
            <person name="Bowers J.E."/>
            <person name="Van der Hulst R."/>
            <person name="Ayyampalayam S."/>
            <person name="Mercati F."/>
            <person name="Riccardi P."/>
            <person name="McKain M.R."/>
            <person name="Kakrana A."/>
            <person name="Tang H."/>
            <person name="Ray J."/>
            <person name="Groenendijk J."/>
            <person name="Arikit S."/>
            <person name="Mathioni S.M."/>
            <person name="Nakano M."/>
            <person name="Shan H."/>
            <person name="Telgmann-Rauber A."/>
            <person name="Kanno A."/>
            <person name="Yue Z."/>
            <person name="Chen H."/>
            <person name="Li W."/>
            <person name="Chen Y."/>
            <person name="Xu X."/>
            <person name="Zhang Y."/>
            <person name="Luo S."/>
            <person name="Chen H."/>
            <person name="Gao J."/>
            <person name="Mao Z."/>
            <person name="Pires J.C."/>
            <person name="Luo M."/>
            <person name="Kudrna D."/>
            <person name="Wing R.A."/>
            <person name="Meyers B.C."/>
            <person name="Yi K."/>
            <person name="Kong H."/>
            <person name="Lavrijsen P."/>
            <person name="Sunseri F."/>
            <person name="Falavigna A."/>
            <person name="Ye Y."/>
            <person name="Leebens-Mack J.H."/>
            <person name="Chen G."/>
        </authorList>
    </citation>
    <scope>NUCLEOTIDE SEQUENCE [LARGE SCALE GENOMIC DNA]</scope>
    <source>
        <strain evidence="8">cv. DH0086</strain>
    </source>
</reference>
<dbReference type="Gene3D" id="2.10.25.30">
    <property type="entry name" value="EGF-like, alliinase"/>
    <property type="match status" value="1"/>
</dbReference>
<comment type="subcellular location">
    <subcellularLocation>
        <location evidence="2">Endomembrane system</location>
    </subcellularLocation>
</comment>
<dbReference type="Gene3D" id="3.30.450.60">
    <property type="match status" value="1"/>
</dbReference>
<keyword evidence="4" id="KW-0653">Protein transport</keyword>
<dbReference type="Gene3D" id="2.60.40.1170">
    <property type="entry name" value="Mu homology domain, subdomain B"/>
    <property type="match status" value="2"/>
</dbReference>
<dbReference type="InterPro" id="IPR028565">
    <property type="entry name" value="MHD"/>
</dbReference>
<dbReference type="PANTHER" id="PTHR10529">
    <property type="entry name" value="AP COMPLEX SUBUNIT MU"/>
    <property type="match status" value="1"/>
</dbReference>
<dbReference type="PROSITE" id="PS00990">
    <property type="entry name" value="CLAT_ADAPTOR_M_1"/>
    <property type="match status" value="1"/>
</dbReference>
<dbReference type="InterPro" id="IPR015421">
    <property type="entry name" value="PyrdxlP-dep_Trfase_major"/>
</dbReference>
<dbReference type="PRINTS" id="PR00314">
    <property type="entry name" value="CLATHRINADPT"/>
</dbReference>
<dbReference type="InterPro" id="IPR022775">
    <property type="entry name" value="AP_mu_sigma_su"/>
</dbReference>
<organism evidence="7 8">
    <name type="scientific">Asparagus officinalis</name>
    <name type="common">Garden asparagus</name>
    <dbReference type="NCBI Taxonomy" id="4686"/>
    <lineage>
        <taxon>Eukaryota</taxon>
        <taxon>Viridiplantae</taxon>
        <taxon>Streptophyta</taxon>
        <taxon>Embryophyta</taxon>
        <taxon>Tracheophyta</taxon>
        <taxon>Spermatophyta</taxon>
        <taxon>Magnoliopsida</taxon>
        <taxon>Liliopsida</taxon>
        <taxon>Asparagales</taxon>
        <taxon>Asparagaceae</taxon>
        <taxon>Asparagoideae</taxon>
        <taxon>Asparagus</taxon>
    </lineage>
</organism>
<keyword evidence="8" id="KW-1185">Reference proteome</keyword>
<dbReference type="InterPro" id="IPR037029">
    <property type="entry name" value="Alliinase_N_sf"/>
</dbReference>
<dbReference type="InterPro" id="IPR036168">
    <property type="entry name" value="AP2_Mu_C_sf"/>
</dbReference>
<evidence type="ECO:0000256" key="1">
    <source>
        <dbReference type="ARBA" id="ARBA00001933"/>
    </source>
</evidence>
<dbReference type="AlphaFoldDB" id="A0A5P1EJW6"/>
<dbReference type="InterPro" id="IPR001392">
    <property type="entry name" value="Clathrin_mu"/>
</dbReference>
<evidence type="ECO:0000259" key="6">
    <source>
        <dbReference type="PROSITE" id="PS51072"/>
    </source>
</evidence>
<dbReference type="GO" id="GO:0012505">
    <property type="term" value="C:endomembrane system"/>
    <property type="evidence" value="ECO:0007669"/>
    <property type="project" value="UniProtKB-SubCell"/>
</dbReference>
<dbReference type="GO" id="GO:0016192">
    <property type="term" value="P:vesicle-mediated transport"/>
    <property type="evidence" value="ECO:0007669"/>
    <property type="project" value="InterPro"/>
</dbReference>
<dbReference type="GO" id="GO:0030131">
    <property type="term" value="C:clathrin adaptor complex"/>
    <property type="evidence" value="ECO:0007669"/>
    <property type="project" value="InterPro"/>
</dbReference>
<dbReference type="Gene3D" id="3.40.640.10">
    <property type="entry name" value="Type I PLP-dependent aspartate aminotransferase-like (Major domain)"/>
    <property type="match status" value="1"/>
</dbReference>
<dbReference type="Gramene" id="ONK66242">
    <property type="protein sequence ID" value="ONK66242"/>
    <property type="gene ID" value="A4U43_C06F5690"/>
</dbReference>
<keyword evidence="5" id="KW-0472">Membrane</keyword>
<dbReference type="SUPFAM" id="SSF53383">
    <property type="entry name" value="PLP-dependent transferases"/>
    <property type="match status" value="1"/>
</dbReference>
<evidence type="ECO:0000256" key="3">
    <source>
        <dbReference type="ARBA" id="ARBA00022448"/>
    </source>
</evidence>
<dbReference type="InterPro" id="IPR015424">
    <property type="entry name" value="PyrdxlP-dep_Trfase"/>
</dbReference>
<dbReference type="Pfam" id="PF00928">
    <property type="entry name" value="Adap_comp_sub"/>
    <property type="match status" value="1"/>
</dbReference>
<dbReference type="SUPFAM" id="SSF64356">
    <property type="entry name" value="SNARE-like"/>
    <property type="match status" value="1"/>
</dbReference>
<gene>
    <name evidence="7" type="ORF">A4U43_C06F5690</name>
</gene>
<dbReference type="GO" id="GO:0016846">
    <property type="term" value="F:carbon-sulfur lyase activity"/>
    <property type="evidence" value="ECO:0007669"/>
    <property type="project" value="InterPro"/>
</dbReference>
<evidence type="ECO:0000256" key="5">
    <source>
        <dbReference type="ARBA" id="ARBA00023136"/>
    </source>
</evidence>
<feature type="domain" description="MHD" evidence="6">
    <location>
        <begin position="496"/>
        <end position="749"/>
    </location>
</feature>
<dbReference type="InterPro" id="IPR050431">
    <property type="entry name" value="Adaptor_comp_med_subunit"/>
</dbReference>
<dbReference type="FunFam" id="3.30.450.60:FF:000002">
    <property type="entry name" value="AP-2 complex subunit mu, putative"/>
    <property type="match status" value="1"/>
</dbReference>
<protein>
    <recommendedName>
        <fullName evidence="6">MHD domain-containing protein</fullName>
    </recommendedName>
</protein>
<dbReference type="EMBL" id="CM007386">
    <property type="protein sequence ID" value="ONK66242.1"/>
    <property type="molecule type" value="Genomic_DNA"/>
</dbReference>
<dbReference type="Proteomes" id="UP000243459">
    <property type="component" value="Chromosome 6"/>
</dbReference>
<keyword evidence="3" id="KW-0813">Transport</keyword>
<dbReference type="PROSITE" id="PS00991">
    <property type="entry name" value="CLAT_ADAPTOR_M_2"/>
    <property type="match status" value="1"/>
</dbReference>
<name>A0A5P1EJW6_ASPOF</name>
<sequence length="749" mass="84198">MVVEQVKGVKVAGQDISVSSTSGSKPVSKDSIINLDHGDPTMFESFWRTMGGQGTVVIPGWQTMSYFSDVTNVCWFLEPDFALQIRRLHNLVGNAVADDRHIIVGTGSTQLFQAALYALSPSDATEPMSVVSAVPYYSSYSAVTDYLRSGLFKWAGDASAFTGDSYIEIICSPNNPDGYIKHPVLNSKKGKMVHDLAYYWPQYTAITGPADNDIMLFTVSKSTGHAGTRLGWALVKDREVAKRMTKFIELNTIGVSKDSQVRAAQILKVVSDGYELPVTDPAARLFDYGRRILGYRWERLREVAKTTGMFSLPEYESDHCNFIGQQTSANPAFAWLKCERDGIEDCENYLKSYKILTRSGKHFGVEAKYGDPETQDPVVYDKGVSYMFIQHNNVFLMTASRQNCNAASLLSFLHRVVDVLKHYFEELEEESLRDNFVVVYELLDEMMDYGYPQYTEARILSEFIKTDAYRMEVTQRPPMAVTNAVSWRSEGIRYKKNEVFLDVVESVNILVNSNGQIIRSDVVGALKMRTYLSGMPECKLGLNDRVLLEAQGRATKGKAIDLEDIKFHQCVRLARFENDRTISFIPPDGAFDLMNYRLTTQVKPLIWVEAQIERHSKSRIEIMVKAKSQFKERSTATSVEIEIPIPADAINPIVRTSMGSAAYAPEKDALIWKIKSFPGGKEYLSRAEFGLPSVPSEDSMPDKKAPIRVKFEIPYFTISGIQVRYLKIIEKSGYDASSVAQQLFVMAQA</sequence>
<dbReference type="PROSITE" id="PS51072">
    <property type="entry name" value="MHD"/>
    <property type="match status" value="1"/>
</dbReference>
<proteinExistence type="predicted"/>
<evidence type="ECO:0000313" key="7">
    <source>
        <dbReference type="EMBL" id="ONK66242.1"/>
    </source>
</evidence>
<accession>A0A5P1EJW6</accession>
<dbReference type="SUPFAM" id="SSF49447">
    <property type="entry name" value="Second domain of Mu2 adaptin subunit (ap50) of ap2 adaptor"/>
    <property type="match status" value="1"/>
</dbReference>
<dbReference type="InterPro" id="IPR018240">
    <property type="entry name" value="Clathrin_mu_CS"/>
</dbReference>
<evidence type="ECO:0000256" key="2">
    <source>
        <dbReference type="ARBA" id="ARBA00004308"/>
    </source>
</evidence>
<dbReference type="GO" id="GO:0006886">
    <property type="term" value="P:intracellular protein transport"/>
    <property type="evidence" value="ECO:0007669"/>
    <property type="project" value="InterPro"/>
</dbReference>
<dbReference type="CDD" id="cd09250">
    <property type="entry name" value="AP-1_Mu1_Cterm"/>
    <property type="match status" value="1"/>
</dbReference>